<comment type="caution">
    <text evidence="2">The sequence shown here is derived from an EMBL/GenBank/DDBJ whole genome shotgun (WGS) entry which is preliminary data.</text>
</comment>
<reference evidence="2 3" key="1">
    <citation type="submission" date="2021-06" db="EMBL/GenBank/DDBJ databases">
        <title>Caerostris darwini draft genome.</title>
        <authorList>
            <person name="Kono N."/>
            <person name="Arakawa K."/>
        </authorList>
    </citation>
    <scope>NUCLEOTIDE SEQUENCE [LARGE SCALE GENOMIC DNA]</scope>
</reference>
<keyword evidence="3" id="KW-1185">Reference proteome</keyword>
<dbReference type="Proteomes" id="UP001054837">
    <property type="component" value="Unassembled WGS sequence"/>
</dbReference>
<feature type="region of interest" description="Disordered" evidence="1">
    <location>
        <begin position="22"/>
        <end position="45"/>
    </location>
</feature>
<evidence type="ECO:0000313" key="2">
    <source>
        <dbReference type="EMBL" id="GIX85082.1"/>
    </source>
</evidence>
<evidence type="ECO:0000313" key="3">
    <source>
        <dbReference type="Proteomes" id="UP001054837"/>
    </source>
</evidence>
<protein>
    <submittedName>
        <fullName evidence="2">Uncharacterized protein</fullName>
    </submittedName>
</protein>
<feature type="region of interest" description="Disordered" evidence="1">
    <location>
        <begin position="134"/>
        <end position="162"/>
    </location>
</feature>
<name>A0AAV4NJU4_9ARAC</name>
<feature type="compositionally biased region" description="Basic and acidic residues" evidence="1">
    <location>
        <begin position="30"/>
        <end position="42"/>
    </location>
</feature>
<proteinExistence type="predicted"/>
<dbReference type="EMBL" id="BPLQ01001757">
    <property type="protein sequence ID" value="GIX85082.1"/>
    <property type="molecule type" value="Genomic_DNA"/>
</dbReference>
<organism evidence="2 3">
    <name type="scientific">Caerostris darwini</name>
    <dbReference type="NCBI Taxonomy" id="1538125"/>
    <lineage>
        <taxon>Eukaryota</taxon>
        <taxon>Metazoa</taxon>
        <taxon>Ecdysozoa</taxon>
        <taxon>Arthropoda</taxon>
        <taxon>Chelicerata</taxon>
        <taxon>Arachnida</taxon>
        <taxon>Araneae</taxon>
        <taxon>Araneomorphae</taxon>
        <taxon>Entelegynae</taxon>
        <taxon>Araneoidea</taxon>
        <taxon>Araneidae</taxon>
        <taxon>Caerostris</taxon>
    </lineage>
</organism>
<evidence type="ECO:0000256" key="1">
    <source>
        <dbReference type="SAM" id="MobiDB-lite"/>
    </source>
</evidence>
<gene>
    <name evidence="2" type="ORF">CDAR_93941</name>
</gene>
<accession>A0AAV4NJU4</accession>
<sequence length="201" mass="21481">MLPPGIDLICFPGVGKAPSNPRKIVYGGRKGTDPRGRGEGGRTRHPIVFGSRDLLVRFGGQAVRDGITTSSPPCCALCKGNHTSNFSGCPRNPANFVPAAPPKTNYWEERMKMMKTNKLPLSAPTSLQNTISTNSVKMDKSPPNQVQPQLSGPSTSSSTPQENLTAQILQSLVKEVHVLTSNIASLLAALQSQSPLSHNIQ</sequence>
<dbReference type="AlphaFoldDB" id="A0AAV4NJU4"/>